<dbReference type="EMBL" id="BARS01012671">
    <property type="protein sequence ID" value="GAF88925.1"/>
    <property type="molecule type" value="Genomic_DNA"/>
</dbReference>
<proteinExistence type="predicted"/>
<protein>
    <submittedName>
        <fullName evidence="1">Uncharacterized protein</fullName>
    </submittedName>
</protein>
<organism evidence="1">
    <name type="scientific">marine sediment metagenome</name>
    <dbReference type="NCBI Taxonomy" id="412755"/>
    <lineage>
        <taxon>unclassified sequences</taxon>
        <taxon>metagenomes</taxon>
        <taxon>ecological metagenomes</taxon>
    </lineage>
</organism>
<name>X0UKB3_9ZZZZ</name>
<gene>
    <name evidence="1" type="ORF">S01H1_22448</name>
</gene>
<comment type="caution">
    <text evidence="1">The sequence shown here is derived from an EMBL/GenBank/DDBJ whole genome shotgun (WGS) entry which is preliminary data.</text>
</comment>
<reference evidence="1" key="1">
    <citation type="journal article" date="2014" name="Front. Microbiol.">
        <title>High frequency of phylogenetically diverse reductive dehalogenase-homologous genes in deep subseafloor sedimentary metagenomes.</title>
        <authorList>
            <person name="Kawai M."/>
            <person name="Futagami T."/>
            <person name="Toyoda A."/>
            <person name="Takaki Y."/>
            <person name="Nishi S."/>
            <person name="Hori S."/>
            <person name="Arai W."/>
            <person name="Tsubouchi T."/>
            <person name="Morono Y."/>
            <person name="Uchiyama I."/>
            <person name="Ito T."/>
            <person name="Fujiyama A."/>
            <person name="Inagaki F."/>
            <person name="Takami H."/>
        </authorList>
    </citation>
    <scope>NUCLEOTIDE SEQUENCE</scope>
    <source>
        <strain evidence="1">Expedition CK06-06</strain>
    </source>
</reference>
<feature type="non-terminal residue" evidence="1">
    <location>
        <position position="202"/>
    </location>
</feature>
<feature type="non-terminal residue" evidence="1">
    <location>
        <position position="1"/>
    </location>
</feature>
<accession>X0UKB3</accession>
<sequence length="202" mass="22987">ITNTEGPQQFYVLEDEIPTGTKFLFESVRISDDNSSEITYDLYSTGIHFFFPILPNGTTEITYQLQVNSIKNSYSGQSKLWGMYDDLCVSSQSVTLENIPLMYYANHSIFRDLIAPSFSNISFKQLEQSSSIEIMVQLRAFDNTGISKIRVIFAQSSGWRARTFYASQNQELFSLTVADFDNIESDVVIFVEVYDIYGNIAT</sequence>
<dbReference type="AlphaFoldDB" id="X0UKB3"/>
<evidence type="ECO:0000313" key="1">
    <source>
        <dbReference type="EMBL" id="GAF88925.1"/>
    </source>
</evidence>